<keyword evidence="5" id="KW-1185">Reference proteome</keyword>
<dbReference type="Proteomes" id="UP000620064">
    <property type="component" value="Unassembled WGS sequence"/>
</dbReference>
<dbReference type="Gene3D" id="3.40.720.10">
    <property type="entry name" value="Alkaline Phosphatase, subunit A"/>
    <property type="match status" value="1"/>
</dbReference>
<comment type="caution">
    <text evidence="4">The sequence shown here is derived from an EMBL/GenBank/DDBJ whole genome shotgun (WGS) entry which is preliminary data.</text>
</comment>
<dbReference type="PANTHER" id="PTHR10151">
    <property type="entry name" value="ECTONUCLEOTIDE PYROPHOSPHATASE/PHOSPHODIESTERASE"/>
    <property type="match status" value="1"/>
</dbReference>
<protein>
    <submittedName>
        <fullName evidence="4">Alkaline phosphatase family protein</fullName>
    </submittedName>
</protein>
<reference evidence="5" key="1">
    <citation type="journal article" date="2019" name="Int. J. Syst. Evol. Microbiol.">
        <title>The Global Catalogue of Microorganisms (GCM) 10K type strain sequencing project: providing services to taxonomists for standard genome sequencing and annotation.</title>
        <authorList>
            <consortium name="The Broad Institute Genomics Platform"/>
            <consortium name="The Broad Institute Genome Sequencing Center for Infectious Disease"/>
            <person name="Wu L."/>
            <person name="Ma J."/>
        </authorList>
    </citation>
    <scope>NUCLEOTIDE SEQUENCE [LARGE SCALE GENOMIC DNA]</scope>
    <source>
        <strain evidence="5">CGMCC 1.7656</strain>
    </source>
</reference>
<keyword evidence="2" id="KW-0479">Metal-binding</keyword>
<dbReference type="SUPFAM" id="SSF53649">
    <property type="entry name" value="Alkaline phosphatase-like"/>
    <property type="match status" value="1"/>
</dbReference>
<evidence type="ECO:0000256" key="1">
    <source>
        <dbReference type="ARBA" id="ARBA00022553"/>
    </source>
</evidence>
<dbReference type="InterPro" id="IPR002591">
    <property type="entry name" value="Phosphodiest/P_Trfase"/>
</dbReference>
<name>A0ABQ2NII6_9FLAO</name>
<dbReference type="Gene3D" id="3.30.1360.150">
    <property type="match status" value="1"/>
</dbReference>
<dbReference type="EMBL" id="BMLV01000003">
    <property type="protein sequence ID" value="GGP04303.1"/>
    <property type="molecule type" value="Genomic_DNA"/>
</dbReference>
<dbReference type="InterPro" id="IPR026263">
    <property type="entry name" value="Alkaline_phosphatase_prok"/>
</dbReference>
<dbReference type="InterPro" id="IPR017850">
    <property type="entry name" value="Alkaline_phosphatase_core_sf"/>
</dbReference>
<dbReference type="Pfam" id="PF01663">
    <property type="entry name" value="Phosphodiest"/>
    <property type="match status" value="1"/>
</dbReference>
<dbReference type="RefSeq" id="WP_188617563.1">
    <property type="nucleotide sequence ID" value="NZ_BMLV01000003.1"/>
</dbReference>
<dbReference type="PIRSF" id="PIRSF031924">
    <property type="entry name" value="Pi-irrepressible_AP"/>
    <property type="match status" value="1"/>
</dbReference>
<keyword evidence="3" id="KW-0732">Signal</keyword>
<organism evidence="4 5">
    <name type="scientific">Cloacibacterium rupense</name>
    <dbReference type="NCBI Taxonomy" id="517423"/>
    <lineage>
        <taxon>Bacteria</taxon>
        <taxon>Pseudomonadati</taxon>
        <taxon>Bacteroidota</taxon>
        <taxon>Flavobacteriia</taxon>
        <taxon>Flavobacteriales</taxon>
        <taxon>Weeksellaceae</taxon>
    </lineage>
</organism>
<evidence type="ECO:0000256" key="2">
    <source>
        <dbReference type="ARBA" id="ARBA00022723"/>
    </source>
</evidence>
<evidence type="ECO:0000313" key="4">
    <source>
        <dbReference type="EMBL" id="GGP04303.1"/>
    </source>
</evidence>
<sequence>MIKKITLIAITVFSVVCFNAQKSESQKHVKPSTESVQKPKLVVGLVIDQMRWDYLYRYQSKYTDGGFKRLLNTGYSFNNVMIPYIPTVTALGHTSVYTGSVPSIHGIAGNDWTDKTTGKNVYCTTDTSVQAVGTSNAKIGQHSPKNLWSTTITDQLGIATNFRSKVVGVSLKDRASILPAGHNPTGAFWFDDSSGDFITSSYYMNDLPVWVKDFNAKNLPKSLVANGWNTLLPIEQYTESTSDNNKWEGLLGSAKTPTFPYSNLAADYEVKKDNIRSTPFGNTLTLKFAEAAIDGYQMGRNADTDFLAINIASTDYAGHKFGPNSIEVEDVYLRLDRDLAAFFKMLDAKVGKGKYLVFLTADHGAAHAEGYMEANKMATGFFGEEFEKTLNTMLKEKFGEDKMIWGIDNYQVYLNQNLIKEKNLDADEIKGEVIKILKADPTVLYVVDLDEVAEASIPEPIKTRIINGYNWQRSGDIQVISHDGMLPPYSKTGTTHSVWNSYDAHIPLIFMGTGIKNGQSNKPHFMTDIAPTLAQILKIENPSGCIGNPIPEVTEK</sequence>
<dbReference type="CDD" id="cd16016">
    <property type="entry name" value="AP-SPAP"/>
    <property type="match status" value="1"/>
</dbReference>
<accession>A0ABQ2NII6</accession>
<evidence type="ECO:0000256" key="3">
    <source>
        <dbReference type="ARBA" id="ARBA00022729"/>
    </source>
</evidence>
<evidence type="ECO:0000313" key="5">
    <source>
        <dbReference type="Proteomes" id="UP000620064"/>
    </source>
</evidence>
<proteinExistence type="predicted"/>
<dbReference type="NCBIfam" id="NF042991">
    <property type="entry name" value="alk_phos_PafA"/>
    <property type="match status" value="1"/>
</dbReference>
<dbReference type="PANTHER" id="PTHR10151:SF120">
    <property type="entry name" value="BIS(5'-ADENOSYL)-TRIPHOSPHATASE"/>
    <property type="match status" value="1"/>
</dbReference>
<keyword evidence="1" id="KW-0597">Phosphoprotein</keyword>
<gene>
    <name evidence="4" type="primary">pafA</name>
    <name evidence="4" type="ORF">GCM10010992_15750</name>
</gene>